<accession>A0A4R5QCN9</accession>
<feature type="region of interest" description="Disordered" evidence="1">
    <location>
        <begin position="23"/>
        <end position="112"/>
    </location>
</feature>
<evidence type="ECO:0000256" key="2">
    <source>
        <dbReference type="SAM" id="SignalP"/>
    </source>
</evidence>
<dbReference type="OrthoDB" id="6433631at2"/>
<evidence type="ECO:0000313" key="4">
    <source>
        <dbReference type="Proteomes" id="UP000295096"/>
    </source>
</evidence>
<protein>
    <recommendedName>
        <fullName evidence="5">DUF1236 domain-containing protein</fullName>
    </recommendedName>
</protein>
<evidence type="ECO:0000256" key="1">
    <source>
        <dbReference type="SAM" id="MobiDB-lite"/>
    </source>
</evidence>
<sequence length="193" mass="20212">MTAGRRTLLGLAGLVLPAAAWAQPLPKPPAQPKPPAGKPAKPAGRAAPPQAKAAPATRSAKARDENPRVERRSTGQQGAEQQAGPEPAAGTGPAPRGPVPAREDAPTLRPLDRELVRQWLTANPDWRPAGHPLPVGEGRSLPPGLPRRPLPPELAVVLPYFPGYRYAAVGPDLVLYTSGTEVVASLLRGALNR</sequence>
<keyword evidence="2" id="KW-0732">Signal</keyword>
<comment type="caution">
    <text evidence="3">The sequence shown here is derived from an EMBL/GenBank/DDBJ whole genome shotgun (WGS) entry which is preliminary data.</text>
</comment>
<feature type="compositionally biased region" description="Low complexity" evidence="1">
    <location>
        <begin position="38"/>
        <end position="59"/>
    </location>
</feature>
<reference evidence="3 4" key="1">
    <citation type="journal article" date="2016" name="J. Microbiol.">
        <title>Dankookia rubra gen. nov., sp. nov., an alphaproteobacterium isolated from sediment of a shallow stream.</title>
        <authorList>
            <person name="Kim W.H."/>
            <person name="Kim D.H."/>
            <person name="Kang K."/>
            <person name="Ahn T.Y."/>
        </authorList>
    </citation>
    <scope>NUCLEOTIDE SEQUENCE [LARGE SCALE GENOMIC DNA]</scope>
    <source>
        <strain evidence="3 4">JCM30602</strain>
    </source>
</reference>
<evidence type="ECO:0000313" key="3">
    <source>
        <dbReference type="EMBL" id="TDH60369.1"/>
    </source>
</evidence>
<dbReference type="EMBL" id="SMSJ01000039">
    <property type="protein sequence ID" value="TDH60369.1"/>
    <property type="molecule type" value="Genomic_DNA"/>
</dbReference>
<feature type="compositionally biased region" description="Pro residues" evidence="1">
    <location>
        <begin position="25"/>
        <end position="37"/>
    </location>
</feature>
<feature type="compositionally biased region" description="Basic and acidic residues" evidence="1">
    <location>
        <begin position="61"/>
        <end position="73"/>
    </location>
</feature>
<dbReference type="RefSeq" id="WP_133290826.1">
    <property type="nucleotide sequence ID" value="NZ_SMSJ01000039.1"/>
</dbReference>
<feature type="compositionally biased region" description="Low complexity" evidence="1">
    <location>
        <begin position="75"/>
        <end position="94"/>
    </location>
</feature>
<feature type="chain" id="PRO_5020431362" description="DUF1236 domain-containing protein" evidence="2">
    <location>
        <begin position="23"/>
        <end position="193"/>
    </location>
</feature>
<dbReference type="Proteomes" id="UP000295096">
    <property type="component" value="Unassembled WGS sequence"/>
</dbReference>
<proteinExistence type="predicted"/>
<dbReference type="Gene3D" id="3.10.450.160">
    <property type="entry name" value="inner membrane protein cigr"/>
    <property type="match status" value="1"/>
</dbReference>
<dbReference type="AlphaFoldDB" id="A0A4R5QCN9"/>
<feature type="signal peptide" evidence="2">
    <location>
        <begin position="1"/>
        <end position="22"/>
    </location>
</feature>
<feature type="compositionally biased region" description="Basic and acidic residues" evidence="1">
    <location>
        <begin position="101"/>
        <end position="112"/>
    </location>
</feature>
<gene>
    <name evidence="3" type="ORF">E2C06_22360</name>
</gene>
<keyword evidence="4" id="KW-1185">Reference proteome</keyword>
<name>A0A4R5QCN9_9PROT</name>
<organism evidence="3 4">
    <name type="scientific">Dankookia rubra</name>
    <dbReference type="NCBI Taxonomy" id="1442381"/>
    <lineage>
        <taxon>Bacteria</taxon>
        <taxon>Pseudomonadati</taxon>
        <taxon>Pseudomonadota</taxon>
        <taxon>Alphaproteobacteria</taxon>
        <taxon>Acetobacterales</taxon>
        <taxon>Roseomonadaceae</taxon>
        <taxon>Dankookia</taxon>
    </lineage>
</organism>
<evidence type="ECO:0008006" key="5">
    <source>
        <dbReference type="Google" id="ProtNLM"/>
    </source>
</evidence>